<evidence type="ECO:0000313" key="2">
    <source>
        <dbReference type="EMBL" id="KAF1942808.1"/>
    </source>
</evidence>
<accession>A0A6A5SSU4</accession>
<evidence type="ECO:0000256" key="1">
    <source>
        <dbReference type="SAM" id="MobiDB-lite"/>
    </source>
</evidence>
<dbReference type="EMBL" id="ML976031">
    <property type="protein sequence ID" value="KAF1942808.1"/>
    <property type="molecule type" value="Genomic_DNA"/>
</dbReference>
<evidence type="ECO:0000313" key="3">
    <source>
        <dbReference type="Proteomes" id="UP000800038"/>
    </source>
</evidence>
<sequence>MPPMPTPSWHRHLFPPPPYLATHTKNLRLLQHARPQSLRPASPIPSMAARDGRVGHG</sequence>
<reference evidence="2" key="1">
    <citation type="journal article" date="2020" name="Stud. Mycol.">
        <title>101 Dothideomycetes genomes: a test case for predicting lifestyles and emergence of pathogens.</title>
        <authorList>
            <person name="Haridas S."/>
            <person name="Albert R."/>
            <person name="Binder M."/>
            <person name="Bloem J."/>
            <person name="Labutti K."/>
            <person name="Salamov A."/>
            <person name="Andreopoulos B."/>
            <person name="Baker S."/>
            <person name="Barry K."/>
            <person name="Bills G."/>
            <person name="Bluhm B."/>
            <person name="Cannon C."/>
            <person name="Castanera R."/>
            <person name="Culley D."/>
            <person name="Daum C."/>
            <person name="Ezra D."/>
            <person name="Gonzalez J."/>
            <person name="Henrissat B."/>
            <person name="Kuo A."/>
            <person name="Liang C."/>
            <person name="Lipzen A."/>
            <person name="Lutzoni F."/>
            <person name="Magnuson J."/>
            <person name="Mondo S."/>
            <person name="Nolan M."/>
            <person name="Ohm R."/>
            <person name="Pangilinan J."/>
            <person name="Park H.-J."/>
            <person name="Ramirez L."/>
            <person name="Alfaro M."/>
            <person name="Sun H."/>
            <person name="Tritt A."/>
            <person name="Yoshinaga Y."/>
            <person name="Zwiers L.-H."/>
            <person name="Turgeon B."/>
            <person name="Goodwin S."/>
            <person name="Spatafora J."/>
            <person name="Crous P."/>
            <person name="Grigoriev I."/>
        </authorList>
    </citation>
    <scope>NUCLEOTIDE SEQUENCE</scope>
    <source>
        <strain evidence="2">CBS 161.51</strain>
    </source>
</reference>
<feature type="region of interest" description="Disordered" evidence="1">
    <location>
        <begin position="32"/>
        <end position="57"/>
    </location>
</feature>
<gene>
    <name evidence="2" type="ORF">EJ02DRAFT_511396</name>
</gene>
<protein>
    <submittedName>
        <fullName evidence="2">Uncharacterized protein</fullName>
    </submittedName>
</protein>
<dbReference type="AlphaFoldDB" id="A0A6A5SSU4"/>
<keyword evidence="3" id="KW-1185">Reference proteome</keyword>
<organism evidence="2 3">
    <name type="scientific">Clathrospora elynae</name>
    <dbReference type="NCBI Taxonomy" id="706981"/>
    <lineage>
        <taxon>Eukaryota</taxon>
        <taxon>Fungi</taxon>
        <taxon>Dikarya</taxon>
        <taxon>Ascomycota</taxon>
        <taxon>Pezizomycotina</taxon>
        <taxon>Dothideomycetes</taxon>
        <taxon>Pleosporomycetidae</taxon>
        <taxon>Pleosporales</taxon>
        <taxon>Diademaceae</taxon>
        <taxon>Clathrospora</taxon>
    </lineage>
</organism>
<dbReference type="Proteomes" id="UP000800038">
    <property type="component" value="Unassembled WGS sequence"/>
</dbReference>
<name>A0A6A5SSU4_9PLEO</name>
<proteinExistence type="predicted"/>